<dbReference type="PROSITE" id="PS51186">
    <property type="entry name" value="GNAT"/>
    <property type="match status" value="1"/>
</dbReference>
<dbReference type="InterPro" id="IPR050769">
    <property type="entry name" value="NAT_camello-type"/>
</dbReference>
<dbReference type="AlphaFoldDB" id="A0A168M840"/>
<gene>
    <name evidence="5" type="ORF">MUCCIDRAFT_155636</name>
</gene>
<keyword evidence="3" id="KW-1133">Transmembrane helix</keyword>
<dbReference type="InterPro" id="IPR000182">
    <property type="entry name" value="GNAT_dom"/>
</dbReference>
<name>A0A168M840_MUCCL</name>
<dbReference type="InterPro" id="IPR016181">
    <property type="entry name" value="Acyl_CoA_acyltransferase"/>
</dbReference>
<feature type="transmembrane region" description="Helical" evidence="3">
    <location>
        <begin position="96"/>
        <end position="123"/>
    </location>
</feature>
<dbReference type="OrthoDB" id="2204056at2759"/>
<feature type="region of interest" description="Disordered" evidence="2">
    <location>
        <begin position="1"/>
        <end position="22"/>
    </location>
</feature>
<dbReference type="VEuPathDB" id="FungiDB:MUCCIDRAFT_155636"/>
<dbReference type="PANTHER" id="PTHR13947">
    <property type="entry name" value="GNAT FAMILY N-ACETYLTRANSFERASE"/>
    <property type="match status" value="1"/>
</dbReference>
<dbReference type="Gene3D" id="3.40.630.30">
    <property type="match status" value="1"/>
</dbReference>
<dbReference type="Pfam" id="PF00583">
    <property type="entry name" value="Acetyltransf_1"/>
    <property type="match status" value="1"/>
</dbReference>
<comment type="caution">
    <text evidence="5">The sequence shown here is derived from an EMBL/GenBank/DDBJ whole genome shotgun (WGS) entry which is preliminary data.</text>
</comment>
<evidence type="ECO:0000256" key="3">
    <source>
        <dbReference type="SAM" id="Phobius"/>
    </source>
</evidence>
<dbReference type="PANTHER" id="PTHR13947:SF37">
    <property type="entry name" value="LD18367P"/>
    <property type="match status" value="1"/>
</dbReference>
<dbReference type="Proteomes" id="UP000077051">
    <property type="component" value="Unassembled WGS sequence"/>
</dbReference>
<organism evidence="5 6">
    <name type="scientific">Mucor lusitanicus CBS 277.49</name>
    <dbReference type="NCBI Taxonomy" id="747725"/>
    <lineage>
        <taxon>Eukaryota</taxon>
        <taxon>Fungi</taxon>
        <taxon>Fungi incertae sedis</taxon>
        <taxon>Mucoromycota</taxon>
        <taxon>Mucoromycotina</taxon>
        <taxon>Mucoromycetes</taxon>
        <taxon>Mucorales</taxon>
        <taxon>Mucorineae</taxon>
        <taxon>Mucoraceae</taxon>
        <taxon>Mucor</taxon>
    </lineage>
</organism>
<feature type="transmembrane region" description="Helical" evidence="3">
    <location>
        <begin position="66"/>
        <end position="90"/>
    </location>
</feature>
<protein>
    <recommendedName>
        <fullName evidence="4">N-acetyltransferase domain-containing protein</fullName>
    </recommendedName>
</protein>
<proteinExistence type="predicted"/>
<feature type="domain" description="N-acetyltransferase" evidence="4">
    <location>
        <begin position="115"/>
        <end position="337"/>
    </location>
</feature>
<evidence type="ECO:0000313" key="5">
    <source>
        <dbReference type="EMBL" id="OAD04527.1"/>
    </source>
</evidence>
<accession>A0A168M840</accession>
<keyword evidence="3" id="KW-0812">Transmembrane</keyword>
<evidence type="ECO:0000256" key="1">
    <source>
        <dbReference type="ARBA" id="ARBA00022679"/>
    </source>
</evidence>
<evidence type="ECO:0000259" key="4">
    <source>
        <dbReference type="PROSITE" id="PS51186"/>
    </source>
</evidence>
<sequence>MAKSKSNKKANTTTTNTATTTAPAAEAPAAPKVVLRTYRDTDLEQVEYLYRSTQVPLVYESIRSKLWAFPTWIIWFAVYSALLICVPRAINAFITIPGWAMTLVKLFTTFAWSVVGFATLFIASDRIELQNRIDEAMANDLKDPDLYYLNYKIDEDGKKVRKPESEQVPSHFWVLTLDDEVCGMIGLSCNAQDVEDARSTLPVAWKQFAVAVFELFRLPVPGFLLTQKPNLTKDGKKHTFAHQQIPKTATITRWAVRSELQTCGFSTLLLNRAMTWAQEHDINRVYAMTNECCMAAEQILVKRHGFVIMKRFNHNFFGEYSKLFGCRVNEWMEKNGEKTRKVFKKSE</sequence>
<keyword evidence="3" id="KW-0472">Membrane</keyword>
<dbReference type="CDD" id="cd04301">
    <property type="entry name" value="NAT_SF"/>
    <property type="match status" value="1"/>
</dbReference>
<dbReference type="GO" id="GO:0008080">
    <property type="term" value="F:N-acetyltransferase activity"/>
    <property type="evidence" value="ECO:0007669"/>
    <property type="project" value="InterPro"/>
</dbReference>
<dbReference type="EMBL" id="AMYB01000003">
    <property type="protein sequence ID" value="OAD04527.1"/>
    <property type="molecule type" value="Genomic_DNA"/>
</dbReference>
<keyword evidence="1" id="KW-0808">Transferase</keyword>
<feature type="compositionally biased region" description="Low complexity" evidence="2">
    <location>
        <begin position="9"/>
        <end position="22"/>
    </location>
</feature>
<reference evidence="5 6" key="1">
    <citation type="submission" date="2015-06" db="EMBL/GenBank/DDBJ databases">
        <title>Expansion of signal transduction pathways in fungi by whole-genome duplication.</title>
        <authorList>
            <consortium name="DOE Joint Genome Institute"/>
            <person name="Corrochano L.M."/>
            <person name="Kuo A."/>
            <person name="Marcet-Houben M."/>
            <person name="Polaino S."/>
            <person name="Salamov A."/>
            <person name="Villalobos J.M."/>
            <person name="Alvarez M.I."/>
            <person name="Avalos J."/>
            <person name="Benito E.P."/>
            <person name="Benoit I."/>
            <person name="Burger G."/>
            <person name="Camino L.P."/>
            <person name="Canovas D."/>
            <person name="Cerda-Olmedo E."/>
            <person name="Cheng J.-F."/>
            <person name="Dominguez A."/>
            <person name="Elias M."/>
            <person name="Eslava A.P."/>
            <person name="Glaser F."/>
            <person name="Grimwood J."/>
            <person name="Gutierrez G."/>
            <person name="Heitman J."/>
            <person name="Henrissat B."/>
            <person name="Iturriaga E.A."/>
            <person name="Lang B.F."/>
            <person name="Lavin J.L."/>
            <person name="Lee S."/>
            <person name="Li W."/>
            <person name="Lindquist E."/>
            <person name="Lopez-Garcia S."/>
            <person name="Luque E.M."/>
            <person name="Marcos A.T."/>
            <person name="Martin J."/>
            <person name="Mccluskey K."/>
            <person name="Medina H.R."/>
            <person name="Miralles-Duran A."/>
            <person name="Miyazaki A."/>
            <person name="Munoz-Torres E."/>
            <person name="Oguiza J.A."/>
            <person name="Ohm R."/>
            <person name="Olmedo M."/>
            <person name="Orejas M."/>
            <person name="Ortiz-Castellanos L."/>
            <person name="Pisabarro A.G."/>
            <person name="Rodriguez-Romero J."/>
            <person name="Ruiz-Herrera J."/>
            <person name="Ruiz-Vazquez R."/>
            <person name="Sanz C."/>
            <person name="Schackwitz W."/>
            <person name="Schmutz J."/>
            <person name="Shahriari M."/>
            <person name="Shelest E."/>
            <person name="Silva-Franco F."/>
            <person name="Soanes D."/>
            <person name="Syed K."/>
            <person name="Tagua V.G."/>
            <person name="Talbot N.J."/>
            <person name="Thon M."/>
            <person name="De Vries R.P."/>
            <person name="Wiebenga A."/>
            <person name="Yadav J.S."/>
            <person name="Braun E.L."/>
            <person name="Baker S."/>
            <person name="Garre V."/>
            <person name="Horwitz B."/>
            <person name="Torres-Martinez S."/>
            <person name="Idnurm A."/>
            <person name="Herrera-Estrella A."/>
            <person name="Gabaldon T."/>
            <person name="Grigoriev I.V."/>
        </authorList>
    </citation>
    <scope>NUCLEOTIDE SEQUENCE [LARGE SCALE GENOMIC DNA]</scope>
    <source>
        <strain evidence="5 6">CBS 277.49</strain>
    </source>
</reference>
<dbReference type="SUPFAM" id="SSF55729">
    <property type="entry name" value="Acyl-CoA N-acyltransferases (Nat)"/>
    <property type="match status" value="1"/>
</dbReference>
<evidence type="ECO:0000313" key="6">
    <source>
        <dbReference type="Proteomes" id="UP000077051"/>
    </source>
</evidence>
<evidence type="ECO:0000256" key="2">
    <source>
        <dbReference type="SAM" id="MobiDB-lite"/>
    </source>
</evidence>
<keyword evidence="6" id="KW-1185">Reference proteome</keyword>